<feature type="signal peptide" evidence="1">
    <location>
        <begin position="1"/>
        <end position="28"/>
    </location>
</feature>
<name>A0ABT1MAP1_9MYCO</name>
<comment type="caution">
    <text evidence="2">The sequence shown here is derived from an EMBL/GenBank/DDBJ whole genome shotgun (WGS) entry which is preliminary data.</text>
</comment>
<keyword evidence="3" id="KW-1185">Reference proteome</keyword>
<evidence type="ECO:0000256" key="1">
    <source>
        <dbReference type="SAM" id="SignalP"/>
    </source>
</evidence>
<evidence type="ECO:0000313" key="3">
    <source>
        <dbReference type="Proteomes" id="UP001651690"/>
    </source>
</evidence>
<dbReference type="RefSeq" id="WP_255063130.1">
    <property type="nucleotide sequence ID" value="NZ_JANDBD010000011.1"/>
</dbReference>
<organism evidence="2 3">
    <name type="scientific">Mycolicibacterium arenosum</name>
    <dbReference type="NCBI Taxonomy" id="2952157"/>
    <lineage>
        <taxon>Bacteria</taxon>
        <taxon>Bacillati</taxon>
        <taxon>Actinomycetota</taxon>
        <taxon>Actinomycetes</taxon>
        <taxon>Mycobacteriales</taxon>
        <taxon>Mycobacteriaceae</taxon>
        <taxon>Mycolicibacterium</taxon>
    </lineage>
</organism>
<dbReference type="Proteomes" id="UP001651690">
    <property type="component" value="Unassembled WGS sequence"/>
</dbReference>
<proteinExistence type="predicted"/>
<dbReference type="EMBL" id="JANDBD010000011">
    <property type="protein sequence ID" value="MCP9275309.1"/>
    <property type="molecule type" value="Genomic_DNA"/>
</dbReference>
<evidence type="ECO:0000313" key="2">
    <source>
        <dbReference type="EMBL" id="MCP9275309.1"/>
    </source>
</evidence>
<accession>A0ABT1MAP1</accession>
<keyword evidence="1" id="KW-0732">Signal</keyword>
<evidence type="ECO:0008006" key="4">
    <source>
        <dbReference type="Google" id="ProtNLM"/>
    </source>
</evidence>
<sequence>MIKRIRTGTAACVIAAAAIMTPAAVANAEPVAPVPTSGIGTSAVPDCVLDTDEACPPNLAPFAFSSSSITSFDPSSIFQNPLWWFGTPNPTPPTQTTVFEFYPLALIPGFLQPFFGWFGSINFEFCVAGLTLQIGPYGTVSGSYSRGCA</sequence>
<protein>
    <recommendedName>
        <fullName evidence="4">Secreted protein</fullName>
    </recommendedName>
</protein>
<gene>
    <name evidence="2" type="ORF">NM203_24275</name>
</gene>
<reference evidence="2 3" key="1">
    <citation type="submission" date="2022-06" db="EMBL/GenBank/DDBJ databases">
        <title>Mycolicibacterium sp. CAU 1645 isolated from seawater.</title>
        <authorList>
            <person name="Kim W."/>
        </authorList>
    </citation>
    <scope>NUCLEOTIDE SEQUENCE [LARGE SCALE GENOMIC DNA]</scope>
    <source>
        <strain evidence="2 3">CAU 1645</strain>
    </source>
</reference>
<feature type="chain" id="PRO_5045957996" description="Secreted protein" evidence="1">
    <location>
        <begin position="29"/>
        <end position="149"/>
    </location>
</feature>